<accession>A0A1G9BM83</accession>
<dbReference type="GO" id="GO:0016758">
    <property type="term" value="F:hexosyltransferase activity"/>
    <property type="evidence" value="ECO:0007669"/>
    <property type="project" value="UniProtKB-ARBA"/>
</dbReference>
<protein>
    <submittedName>
        <fullName evidence="3">Glycosyl transferase family 2</fullName>
    </submittedName>
</protein>
<gene>
    <name evidence="3" type="ORF">SAMN04488571_11015</name>
</gene>
<dbReference type="OrthoDB" id="112443at2157"/>
<proteinExistence type="predicted"/>
<dbReference type="CDD" id="cd06433">
    <property type="entry name" value="GT_2_WfgS_like"/>
    <property type="match status" value="1"/>
</dbReference>
<dbReference type="Pfam" id="PF00535">
    <property type="entry name" value="Glycos_transf_2"/>
    <property type="match status" value="1"/>
</dbReference>
<evidence type="ECO:0000313" key="4">
    <source>
        <dbReference type="Proteomes" id="UP000326500"/>
    </source>
</evidence>
<evidence type="ECO:0000256" key="1">
    <source>
        <dbReference type="SAM" id="Phobius"/>
    </source>
</evidence>
<dbReference type="Proteomes" id="UP000326500">
    <property type="component" value="Unassembled WGS sequence"/>
</dbReference>
<dbReference type="RefSeq" id="WP_066958213.1">
    <property type="nucleotide sequence ID" value="NZ_BCNX01000009.1"/>
</dbReference>
<sequence>MNDCKISIITVCFNCEELIDRTIKSVVEQSYTNIQYIIIDGLSSDRTLEIVKKYEKYIEILVSEKDDGIYDAMNKGLKYATGDLVYFLNAGDYLYNSDVLKNIAERFCADPDNDIFYGDYIYYDVVDEQRCSSYRTGIQDLIRRGYCHQTTFAKRSTFTKYGGFNTNYKIYADFDWLLRVLIGSGQSMKYIGIPVVYYLKGGESENQIITNYLERIKVIWGNMGIHGLLLLGICFPSIIWRYLIKQMSGSKKLAEIDGIEAKN</sequence>
<name>A0A1G9BM83_9EURY</name>
<keyword evidence="3" id="KW-0808">Transferase</keyword>
<dbReference type="PANTHER" id="PTHR22916">
    <property type="entry name" value="GLYCOSYLTRANSFERASE"/>
    <property type="match status" value="1"/>
</dbReference>
<dbReference type="InterPro" id="IPR029044">
    <property type="entry name" value="Nucleotide-diphossugar_trans"/>
</dbReference>
<evidence type="ECO:0000259" key="2">
    <source>
        <dbReference type="Pfam" id="PF00535"/>
    </source>
</evidence>
<dbReference type="SUPFAM" id="SSF53448">
    <property type="entry name" value="Nucleotide-diphospho-sugar transferases"/>
    <property type="match status" value="1"/>
</dbReference>
<dbReference type="PANTHER" id="PTHR22916:SF3">
    <property type="entry name" value="UDP-GLCNAC:BETAGAL BETA-1,3-N-ACETYLGLUCOSAMINYLTRANSFERASE-LIKE PROTEIN 1"/>
    <property type="match status" value="1"/>
</dbReference>
<dbReference type="EMBL" id="FNFT01000010">
    <property type="protein sequence ID" value="SDK40639.1"/>
    <property type="molecule type" value="Genomic_DNA"/>
</dbReference>
<feature type="transmembrane region" description="Helical" evidence="1">
    <location>
        <begin position="219"/>
        <end position="243"/>
    </location>
</feature>
<reference evidence="3 4" key="1">
    <citation type="submission" date="2016-10" db="EMBL/GenBank/DDBJ databases">
        <authorList>
            <person name="Varghese N."/>
            <person name="Submissions S."/>
        </authorList>
    </citation>
    <scope>NUCLEOTIDE SEQUENCE [LARGE SCALE GENOMIC DNA]</scope>
    <source>
        <strain evidence="3 4">DSM 2373</strain>
    </source>
</reference>
<keyword evidence="1" id="KW-1133">Transmembrane helix</keyword>
<keyword evidence="1" id="KW-0472">Membrane</keyword>
<dbReference type="Gene3D" id="3.90.550.10">
    <property type="entry name" value="Spore Coat Polysaccharide Biosynthesis Protein SpsA, Chain A"/>
    <property type="match status" value="1"/>
</dbReference>
<dbReference type="STRING" id="2200.GCA_001571405_01829"/>
<keyword evidence="1" id="KW-0812">Transmembrane</keyword>
<feature type="domain" description="Glycosyltransferase 2-like" evidence="2">
    <location>
        <begin position="7"/>
        <end position="129"/>
    </location>
</feature>
<keyword evidence="4" id="KW-1185">Reference proteome</keyword>
<organism evidence="3 4">
    <name type="scientific">Methanoculleus thermophilus</name>
    <dbReference type="NCBI Taxonomy" id="2200"/>
    <lineage>
        <taxon>Archaea</taxon>
        <taxon>Methanobacteriati</taxon>
        <taxon>Methanobacteriota</taxon>
        <taxon>Stenosarchaea group</taxon>
        <taxon>Methanomicrobia</taxon>
        <taxon>Methanomicrobiales</taxon>
        <taxon>Methanomicrobiaceae</taxon>
        <taxon>Methanoculleus</taxon>
    </lineage>
</organism>
<dbReference type="InterPro" id="IPR001173">
    <property type="entry name" value="Glyco_trans_2-like"/>
</dbReference>
<dbReference type="AlphaFoldDB" id="A0A1G9BM83"/>
<evidence type="ECO:0000313" key="3">
    <source>
        <dbReference type="EMBL" id="SDK40639.1"/>
    </source>
</evidence>